<dbReference type="GeneID" id="14014039"/>
<name>H6WYK3_9CAUD</name>
<organism evidence="1 2">
    <name type="scientific">Hafnia phage Enc34</name>
    <dbReference type="NCBI Taxonomy" id="1150990"/>
    <lineage>
        <taxon>Viruses</taxon>
        <taxon>Duplodnaviria</taxon>
        <taxon>Heunggongvirae</taxon>
        <taxon>Uroviricota</taxon>
        <taxon>Caudoviricetes</taxon>
        <taxon>Casjensviridae</taxon>
        <taxon>Enchivirus</taxon>
        <taxon>Enchivirus Enc34</taxon>
    </lineage>
</organism>
<proteinExistence type="predicted"/>
<dbReference type="RefSeq" id="YP_007007046.1">
    <property type="nucleotide sequence ID" value="NC_019524.2"/>
</dbReference>
<dbReference type="KEGG" id="vg:14014039"/>
<sequence length="83" mass="9423">MYQKNTQQVVIDMASKGYTVALSTVQDEINIHIKRKDGKKMTRSEEAEVFGKVSHAISEDMVAIQLSQEQARNLLYSDKFPGF</sequence>
<protein>
    <submittedName>
        <fullName evidence="1">Uncharacterized protein</fullName>
    </submittedName>
</protein>
<reference evidence="1 2" key="1">
    <citation type="journal article" date="2012" name="J. Virol.">
        <title>Complete Genome Sequence of the Enterobacter cancerogenus Bacteriophage Enc34.</title>
        <authorList>
            <person name="Kazaks A."/>
            <person name="Dislers A."/>
            <person name="Lipowsky G."/>
            <person name="Nikolajeva V."/>
            <person name="Tars K."/>
        </authorList>
    </citation>
    <scope>NUCLEOTIDE SEQUENCE [LARGE SCALE GENOMIC DNA]</scope>
</reference>
<evidence type="ECO:0000313" key="2">
    <source>
        <dbReference type="Proteomes" id="UP000008024"/>
    </source>
</evidence>
<keyword evidence="2" id="KW-1185">Reference proteome</keyword>
<accession>H6WYK3</accession>
<dbReference type="Proteomes" id="UP000008024">
    <property type="component" value="Segment"/>
</dbReference>
<dbReference type="EMBL" id="JQ340774">
    <property type="protein sequence ID" value="AFB84058.1"/>
    <property type="molecule type" value="Genomic_DNA"/>
</dbReference>
<evidence type="ECO:0000313" key="1">
    <source>
        <dbReference type="EMBL" id="AFB84058.1"/>
    </source>
</evidence>